<dbReference type="InterPro" id="IPR020590">
    <property type="entry name" value="Guanylate_kinase_CS"/>
</dbReference>
<dbReference type="InterPro" id="IPR027417">
    <property type="entry name" value="P-loop_NTPase"/>
</dbReference>
<feature type="region of interest" description="Disordered" evidence="4">
    <location>
        <begin position="480"/>
        <end position="595"/>
    </location>
</feature>
<feature type="domain" description="PDZ" evidence="7">
    <location>
        <begin position="604"/>
        <end position="672"/>
    </location>
</feature>
<proteinExistence type="predicted"/>
<keyword evidence="9" id="KW-1185">Reference proteome</keyword>
<dbReference type="FunFam" id="2.30.42.10:FF:000005">
    <property type="entry name" value="Membrane associated guanylate kinase, WW and PDZ domain containing 1"/>
    <property type="match status" value="1"/>
</dbReference>
<feature type="compositionally biased region" description="Low complexity" evidence="4">
    <location>
        <begin position="557"/>
        <end position="574"/>
    </location>
</feature>
<feature type="compositionally biased region" description="Basic residues" evidence="4">
    <location>
        <begin position="149"/>
        <end position="159"/>
    </location>
</feature>
<feature type="domain" description="Guanylate kinase-like" evidence="6">
    <location>
        <begin position="1"/>
        <end position="60"/>
    </location>
</feature>
<accession>A0ABD1KXL3</accession>
<evidence type="ECO:0000259" key="7">
    <source>
        <dbReference type="PROSITE" id="PS50106"/>
    </source>
</evidence>
<feature type="region of interest" description="Disordered" evidence="4">
    <location>
        <begin position="693"/>
        <end position="741"/>
    </location>
</feature>
<feature type="region of interest" description="Disordered" evidence="4">
    <location>
        <begin position="439"/>
        <end position="461"/>
    </location>
</feature>
<dbReference type="CDD" id="cd00201">
    <property type="entry name" value="WW"/>
    <property type="match status" value="1"/>
</dbReference>
<feature type="domain" description="WW" evidence="5">
    <location>
        <begin position="163"/>
        <end position="190"/>
    </location>
</feature>
<evidence type="ECO:0000256" key="4">
    <source>
        <dbReference type="SAM" id="MobiDB-lite"/>
    </source>
</evidence>
<name>A0ABD1KXL3_9TELE</name>
<evidence type="ECO:0000256" key="2">
    <source>
        <dbReference type="ARBA" id="ARBA00022737"/>
    </source>
</evidence>
<keyword evidence="3" id="KW-0472">Membrane</keyword>
<dbReference type="Pfam" id="PF17820">
    <property type="entry name" value="PDZ_6"/>
    <property type="match status" value="1"/>
</dbReference>
<evidence type="ECO:0000313" key="9">
    <source>
        <dbReference type="Proteomes" id="UP001591681"/>
    </source>
</evidence>
<evidence type="ECO:0000259" key="6">
    <source>
        <dbReference type="PROSITE" id="PS50052"/>
    </source>
</evidence>
<protein>
    <submittedName>
        <fullName evidence="8">Uncharacterized protein</fullName>
    </submittedName>
</protein>
<feature type="domain" description="PDZ" evidence="7">
    <location>
        <begin position="218"/>
        <end position="296"/>
    </location>
</feature>
<feature type="region of interest" description="Disordered" evidence="4">
    <location>
        <begin position="178"/>
        <end position="197"/>
    </location>
</feature>
<dbReference type="InterPro" id="IPR041489">
    <property type="entry name" value="PDZ_6"/>
</dbReference>
<comment type="subcellular location">
    <subcellularLocation>
        <location evidence="1">Membrane</location>
        <topology evidence="1">Peripheral membrane protein</topology>
    </subcellularLocation>
</comment>
<dbReference type="PROSITE" id="PS50106">
    <property type="entry name" value="PDZ"/>
    <property type="match status" value="2"/>
</dbReference>
<dbReference type="PROSITE" id="PS01159">
    <property type="entry name" value="WW_DOMAIN_1"/>
    <property type="match status" value="1"/>
</dbReference>
<evidence type="ECO:0000259" key="5">
    <source>
        <dbReference type="PROSITE" id="PS50020"/>
    </source>
</evidence>
<dbReference type="Pfam" id="PF00625">
    <property type="entry name" value="Guanylate_kin"/>
    <property type="match status" value="1"/>
</dbReference>
<dbReference type="SUPFAM" id="SSF52540">
    <property type="entry name" value="P-loop containing nucleoside triphosphate hydrolases"/>
    <property type="match status" value="1"/>
</dbReference>
<evidence type="ECO:0000256" key="1">
    <source>
        <dbReference type="ARBA" id="ARBA00004170"/>
    </source>
</evidence>
<dbReference type="Proteomes" id="UP001591681">
    <property type="component" value="Unassembled WGS sequence"/>
</dbReference>
<dbReference type="PANTHER" id="PTHR10316:SF41">
    <property type="entry name" value="MAGI FAMILY MEMBER, X-LINKED A-RELATED"/>
    <property type="match status" value="1"/>
</dbReference>
<sequence length="836" mass="88806">MEECRIGLDVAASDGTTRQPRDGEIPGVDYNFVSVKEFFSLEESGALLESGKFKGNYYGTPRPVHIGPDSPPITYQEHRNLLRKFRTRSKSLSHLEKAAEEGENSEEDSGLSGGSAGASSLPAPTLSPSQSRDSSGGDGSALENGFGFGRRRSSRRRTSRHTWEMVYGDSGDSYYVDHNSQTSSWHEPRPGSRENSFSKTGLPIFTEQPGELRGYSVHARLSKGPRGFGFNIVGGSRPNEFLQVYSVTSVGPPTLNTADILVYINDTCVLGYSHKQAVEMLKAIPTGHSVDVVVRRGYPMLYDPDGCPKQPLPALPDALPPRPTTTQPQPQSLPHLHLNGVLPNRIPPQADRTYTSIHSRRMARLSLDTNGNASPTSSPQRGGGPLCYASYTNMGPGSHTHSSRGFHHLHYVNDNLASQSDSEVVSAIGSHRASLIRNHNNNSLGAPTPLRLHSAKSSESDLSTYGPVLPISHLPLPQPEVGLLPMAPPAGPASSSSLTSSPVRRPSSCSGSFHRPKPHPALLTPPAPARGLSPDPFSPLGGGSRRYSFNGTGAGASGSSVGSPNSSTLSPGALSSGGSGGGSGGGRFGLDPSAGGLSGGEMVPVALGQQSEEAGLGFSVTAGGQGGRLAIVKRVFDRRQCAGLQPGDAIVKINGADVQSLSFAQVQRVLQEHTKRGEVILLVYRGGSIYSSVSPAPVRRHRPPPSPHLARNTQAQTTDSSVPRTSLTPPPPKLERSSLVQSTSFLDSVPVTLTMEPRDWMSADEAGSPRPGSRRREERDKQQRPAPLTPPSMPPPVLRGYEVELKRRSGEGFGFVIASQDVENGRGELIDDVDGG</sequence>
<evidence type="ECO:0000313" key="8">
    <source>
        <dbReference type="EMBL" id="KAL2103746.1"/>
    </source>
</evidence>
<feature type="compositionally biased region" description="Low complexity" evidence="4">
    <location>
        <begin position="117"/>
        <end position="134"/>
    </location>
</feature>
<dbReference type="InterPro" id="IPR008145">
    <property type="entry name" value="GK/Ca_channel_bsu"/>
</dbReference>
<keyword evidence="2" id="KW-0677">Repeat</keyword>
<feature type="compositionally biased region" description="Pro residues" evidence="4">
    <location>
        <begin position="787"/>
        <end position="797"/>
    </location>
</feature>
<comment type="caution">
    <text evidence="8">The sequence shown here is derived from an EMBL/GenBank/DDBJ whole genome shotgun (WGS) entry which is preliminary data.</text>
</comment>
<dbReference type="SUPFAM" id="SSF51045">
    <property type="entry name" value="WW domain"/>
    <property type="match status" value="1"/>
</dbReference>
<feature type="compositionally biased region" description="Basic and acidic residues" evidence="4">
    <location>
        <begin position="774"/>
        <end position="783"/>
    </location>
</feature>
<dbReference type="SMART" id="SM00228">
    <property type="entry name" value="PDZ"/>
    <property type="match status" value="2"/>
</dbReference>
<evidence type="ECO:0000256" key="3">
    <source>
        <dbReference type="ARBA" id="ARBA00023136"/>
    </source>
</evidence>
<dbReference type="AlphaFoldDB" id="A0ABD1KXL3"/>
<feature type="compositionally biased region" description="Gly residues" evidence="4">
    <location>
        <begin position="575"/>
        <end position="588"/>
    </location>
</feature>
<dbReference type="InterPro" id="IPR036034">
    <property type="entry name" value="PDZ_sf"/>
</dbReference>
<feature type="region of interest" description="Disordered" evidence="4">
    <location>
        <begin position="1"/>
        <end position="24"/>
    </location>
</feature>
<dbReference type="PROSITE" id="PS00856">
    <property type="entry name" value="GUANYLATE_KINASE_1"/>
    <property type="match status" value="1"/>
</dbReference>
<dbReference type="InterPro" id="IPR036020">
    <property type="entry name" value="WW_dom_sf"/>
</dbReference>
<dbReference type="Gene3D" id="3.30.63.10">
    <property type="entry name" value="Guanylate Kinase phosphate binding domain"/>
    <property type="match status" value="1"/>
</dbReference>
<feature type="compositionally biased region" description="Low complexity" evidence="4">
    <location>
        <begin position="492"/>
        <end position="508"/>
    </location>
</feature>
<dbReference type="PANTHER" id="PTHR10316">
    <property type="entry name" value="MEMBRANE ASSOCIATED GUANYLATE KINASE-RELATED"/>
    <property type="match status" value="1"/>
</dbReference>
<dbReference type="EMBL" id="JBHFQA010000001">
    <property type="protein sequence ID" value="KAL2103746.1"/>
    <property type="molecule type" value="Genomic_DNA"/>
</dbReference>
<dbReference type="SUPFAM" id="SSF50156">
    <property type="entry name" value="PDZ domain-like"/>
    <property type="match status" value="2"/>
</dbReference>
<dbReference type="InterPro" id="IPR008144">
    <property type="entry name" value="Guanylate_kin-like_dom"/>
</dbReference>
<dbReference type="InterPro" id="IPR001202">
    <property type="entry name" value="WW_dom"/>
</dbReference>
<feature type="region of interest" description="Disordered" evidence="4">
    <location>
        <begin position="309"/>
        <end position="333"/>
    </location>
</feature>
<reference evidence="8 9" key="1">
    <citation type="submission" date="2024-09" db="EMBL/GenBank/DDBJ databases">
        <title>A chromosome-level genome assembly of Gray's grenadier anchovy, Coilia grayii.</title>
        <authorList>
            <person name="Fu Z."/>
        </authorList>
    </citation>
    <scope>NUCLEOTIDE SEQUENCE [LARGE SCALE GENOMIC DNA]</scope>
    <source>
        <strain evidence="8">G4</strain>
        <tissue evidence="8">Muscle</tissue>
    </source>
</reference>
<feature type="region of interest" description="Disordered" evidence="4">
    <location>
        <begin position="93"/>
        <end position="159"/>
    </location>
</feature>
<feature type="compositionally biased region" description="Pro residues" evidence="4">
    <location>
        <begin position="310"/>
        <end position="323"/>
    </location>
</feature>
<dbReference type="FunFam" id="3.30.63.10:FF:000003">
    <property type="entry name" value="Membrane-associated guanylate kinase, WW and PDZ domain-containing protein 3 isoform 1"/>
    <property type="match status" value="1"/>
</dbReference>
<dbReference type="SMART" id="SM00456">
    <property type="entry name" value="WW"/>
    <property type="match status" value="1"/>
</dbReference>
<gene>
    <name evidence="8" type="ORF">ACEWY4_000614</name>
</gene>
<dbReference type="Gene3D" id="2.20.70.10">
    <property type="match status" value="1"/>
</dbReference>
<feature type="compositionally biased region" description="Polar residues" evidence="4">
    <location>
        <begin position="712"/>
        <end position="727"/>
    </location>
</feature>
<dbReference type="Gene3D" id="2.30.42.10">
    <property type="match status" value="2"/>
</dbReference>
<organism evidence="8 9">
    <name type="scientific">Coilia grayii</name>
    <name type="common">Gray's grenadier anchovy</name>
    <dbReference type="NCBI Taxonomy" id="363190"/>
    <lineage>
        <taxon>Eukaryota</taxon>
        <taxon>Metazoa</taxon>
        <taxon>Chordata</taxon>
        <taxon>Craniata</taxon>
        <taxon>Vertebrata</taxon>
        <taxon>Euteleostomi</taxon>
        <taxon>Actinopterygii</taxon>
        <taxon>Neopterygii</taxon>
        <taxon>Teleostei</taxon>
        <taxon>Clupei</taxon>
        <taxon>Clupeiformes</taxon>
        <taxon>Clupeoidei</taxon>
        <taxon>Engraulidae</taxon>
        <taxon>Coilinae</taxon>
        <taxon>Coilia</taxon>
    </lineage>
</organism>
<feature type="region of interest" description="Disordered" evidence="4">
    <location>
        <begin position="756"/>
        <end position="799"/>
    </location>
</feature>
<dbReference type="InterPro" id="IPR001478">
    <property type="entry name" value="PDZ"/>
</dbReference>
<dbReference type="PROSITE" id="PS50020">
    <property type="entry name" value="WW_DOMAIN_2"/>
    <property type="match status" value="1"/>
</dbReference>
<dbReference type="PROSITE" id="PS50052">
    <property type="entry name" value="GUANYLATE_KINASE_2"/>
    <property type="match status" value="1"/>
</dbReference>
<dbReference type="GO" id="GO:0016020">
    <property type="term" value="C:membrane"/>
    <property type="evidence" value="ECO:0007669"/>
    <property type="project" value="UniProtKB-SubCell"/>
</dbReference>